<dbReference type="InterPro" id="IPR000760">
    <property type="entry name" value="Inositol_monophosphatase-like"/>
</dbReference>
<dbReference type="GO" id="GO:0008441">
    <property type="term" value="F:3'(2'),5'-bisphosphate nucleotidase activity"/>
    <property type="evidence" value="ECO:0007669"/>
    <property type="project" value="UniProtKB-EC"/>
</dbReference>
<dbReference type="PANTHER" id="PTHR43028:SF5">
    <property type="entry name" value="3'(2'),5'-BISPHOSPHATE NUCLEOTIDASE 1"/>
    <property type="match status" value="1"/>
</dbReference>
<dbReference type="NCBIfam" id="TIGR01331">
    <property type="entry name" value="bisphos_cysQ"/>
    <property type="match status" value="1"/>
</dbReference>
<dbReference type="EC" id="3.1.3.7" evidence="4"/>
<dbReference type="Gene3D" id="3.30.540.10">
    <property type="entry name" value="Fructose-1,6-Bisphosphatase, subunit A, domain 1"/>
    <property type="match status" value="1"/>
</dbReference>
<dbReference type="RefSeq" id="WP_382387807.1">
    <property type="nucleotide sequence ID" value="NZ_JBHLWI010000032.1"/>
</dbReference>
<dbReference type="Pfam" id="PF00459">
    <property type="entry name" value="Inositol_P"/>
    <property type="match status" value="1"/>
</dbReference>
<keyword evidence="4 5" id="KW-0378">Hydrolase</keyword>
<comment type="caution">
    <text evidence="5">The sequence shown here is derived from an EMBL/GenBank/DDBJ whole genome shotgun (WGS) entry which is preliminary data.</text>
</comment>
<dbReference type="EMBL" id="JBHLWI010000032">
    <property type="protein sequence ID" value="MFC0263320.1"/>
    <property type="molecule type" value="Genomic_DNA"/>
</dbReference>
<keyword evidence="2 4" id="KW-0479">Metal-binding</keyword>
<feature type="binding site" evidence="4">
    <location>
        <position position="211"/>
    </location>
    <ligand>
        <name>Mg(2+)</name>
        <dbReference type="ChEBI" id="CHEBI:18420"/>
        <label>2</label>
    </ligand>
</feature>
<gene>
    <name evidence="4 5" type="primary">cysQ</name>
    <name evidence="5" type="ORF">ACFFIP_11575</name>
</gene>
<feature type="binding site" evidence="4">
    <location>
        <position position="66"/>
    </location>
    <ligand>
        <name>substrate</name>
    </ligand>
</feature>
<dbReference type="InterPro" id="IPR020583">
    <property type="entry name" value="Inositol_monoP_metal-BS"/>
</dbReference>
<feature type="binding site" evidence="4">
    <location>
        <position position="88"/>
    </location>
    <ligand>
        <name>Mg(2+)</name>
        <dbReference type="ChEBI" id="CHEBI:18420"/>
        <label>1</label>
    </ligand>
</feature>
<keyword evidence="4" id="KW-0472">Membrane</keyword>
<keyword evidence="3 4" id="KW-0460">Magnesium</keyword>
<dbReference type="Proteomes" id="UP001589797">
    <property type="component" value="Unassembled WGS sequence"/>
</dbReference>
<feature type="binding site" evidence="4">
    <location>
        <position position="86"/>
    </location>
    <ligand>
        <name>Mg(2+)</name>
        <dbReference type="ChEBI" id="CHEBI:18420"/>
        <label>2</label>
    </ligand>
</feature>
<comment type="function">
    <text evidence="4">Converts adenosine-3',5'-bisphosphate (PAP) to AMP.</text>
</comment>
<feature type="binding site" evidence="4">
    <location>
        <begin position="88"/>
        <end position="91"/>
    </location>
    <ligand>
        <name>substrate</name>
    </ligand>
</feature>
<name>A0ABV6FTX1_9BACT</name>
<comment type="subcellular location">
    <subcellularLocation>
        <location evidence="4">Cell membrane</location>
        <topology evidence="4">Peripheral membrane protein</topology>
        <orientation evidence="4">Cytoplasmic side</orientation>
    </subcellularLocation>
</comment>
<evidence type="ECO:0000256" key="4">
    <source>
        <dbReference type="HAMAP-Rule" id="MF_02095"/>
    </source>
</evidence>
<dbReference type="CDD" id="cd01638">
    <property type="entry name" value="CysQ"/>
    <property type="match status" value="1"/>
</dbReference>
<sequence length="250" mass="28194">MNLELLSSLAQSTALQAGKAILSVYQSFDQGVEYKKDDSPLTKADLAAHEVIVNGLLETGITILSEEGAEIPYEIRKNWDYYWLVDPLDGTKEFIKKNGEFTVNIALIHQQQAILGVVYAPVLDWLYWGSGEEGAWKQEGKQEPIRLQNSALQEITTIVASRSHLSEETQKFIDQYPGAKTISMGSSLKFMLVVENKAQLYPRFAPTMEWDTAAAQAIVEAAGRQVLTYPDLKPMRYNREEMRNGWFVVK</sequence>
<comment type="similarity">
    <text evidence="4">Belongs to the inositol monophosphatase superfamily. CysQ family.</text>
</comment>
<reference evidence="5 6" key="1">
    <citation type="submission" date="2024-09" db="EMBL/GenBank/DDBJ databases">
        <authorList>
            <person name="Sun Q."/>
            <person name="Mori K."/>
        </authorList>
    </citation>
    <scope>NUCLEOTIDE SEQUENCE [LARGE SCALE GENOMIC DNA]</scope>
    <source>
        <strain evidence="5 6">CCM 7650</strain>
    </source>
</reference>
<feature type="binding site" evidence="4">
    <location>
        <position position="86"/>
    </location>
    <ligand>
        <name>Mg(2+)</name>
        <dbReference type="ChEBI" id="CHEBI:18420"/>
        <label>1</label>
    </ligand>
</feature>
<dbReference type="HAMAP" id="MF_02095">
    <property type="entry name" value="CysQ"/>
    <property type="match status" value="1"/>
</dbReference>
<evidence type="ECO:0000256" key="2">
    <source>
        <dbReference type="ARBA" id="ARBA00022723"/>
    </source>
</evidence>
<dbReference type="InterPro" id="IPR006240">
    <property type="entry name" value="CysQ"/>
</dbReference>
<evidence type="ECO:0000313" key="6">
    <source>
        <dbReference type="Proteomes" id="UP001589797"/>
    </source>
</evidence>
<keyword evidence="4" id="KW-1003">Cell membrane</keyword>
<evidence type="ECO:0000313" key="5">
    <source>
        <dbReference type="EMBL" id="MFC0263320.1"/>
    </source>
</evidence>
<feature type="binding site" evidence="4">
    <location>
        <position position="89"/>
    </location>
    <ligand>
        <name>Mg(2+)</name>
        <dbReference type="ChEBI" id="CHEBI:18420"/>
        <label>2</label>
    </ligand>
</feature>
<dbReference type="PANTHER" id="PTHR43028">
    <property type="entry name" value="3'(2'),5'-BISPHOSPHATE NUCLEOTIDASE 1"/>
    <property type="match status" value="1"/>
</dbReference>
<proteinExistence type="inferred from homology"/>
<protein>
    <recommendedName>
        <fullName evidence="4">3'(2'),5'-bisphosphate nucleotidase CysQ</fullName>
        <ecNumber evidence="4">3.1.3.7</ecNumber>
    </recommendedName>
    <alternativeName>
        <fullName evidence="4">3'(2'),5-bisphosphonucleoside 3'(2')-phosphohydrolase</fullName>
    </alternativeName>
    <alternativeName>
        <fullName evidence="4">3'-phosphoadenosine 5'-phosphate phosphatase</fullName>
        <shortName evidence="4">PAP phosphatase</shortName>
    </alternativeName>
</protein>
<keyword evidence="6" id="KW-1185">Reference proteome</keyword>
<dbReference type="Gene3D" id="3.40.190.80">
    <property type="match status" value="1"/>
</dbReference>
<dbReference type="InterPro" id="IPR050725">
    <property type="entry name" value="CysQ/Inositol_MonoPase"/>
</dbReference>
<comment type="catalytic activity">
    <reaction evidence="1 4">
        <text>adenosine 3',5'-bisphosphate + H2O = AMP + phosphate</text>
        <dbReference type="Rhea" id="RHEA:10040"/>
        <dbReference type="ChEBI" id="CHEBI:15377"/>
        <dbReference type="ChEBI" id="CHEBI:43474"/>
        <dbReference type="ChEBI" id="CHEBI:58343"/>
        <dbReference type="ChEBI" id="CHEBI:456215"/>
        <dbReference type="EC" id="3.1.3.7"/>
    </reaction>
</comment>
<feature type="binding site" evidence="4">
    <location>
        <position position="211"/>
    </location>
    <ligand>
        <name>substrate</name>
    </ligand>
</feature>
<dbReference type="SUPFAM" id="SSF56655">
    <property type="entry name" value="Carbohydrate phosphatase"/>
    <property type="match status" value="1"/>
</dbReference>
<dbReference type="PROSITE" id="PS00629">
    <property type="entry name" value="IMP_1"/>
    <property type="match status" value="1"/>
</dbReference>
<evidence type="ECO:0000256" key="1">
    <source>
        <dbReference type="ARBA" id="ARBA00001625"/>
    </source>
</evidence>
<feature type="binding site" evidence="4">
    <location>
        <position position="66"/>
    </location>
    <ligand>
        <name>Mg(2+)</name>
        <dbReference type="ChEBI" id="CHEBI:18420"/>
        <label>1</label>
    </ligand>
</feature>
<organism evidence="5 6">
    <name type="scientific">Fontibacter flavus</name>
    <dbReference type="NCBI Taxonomy" id="654838"/>
    <lineage>
        <taxon>Bacteria</taxon>
        <taxon>Pseudomonadati</taxon>
        <taxon>Bacteroidota</taxon>
        <taxon>Cytophagia</taxon>
        <taxon>Cytophagales</taxon>
        <taxon>Cyclobacteriaceae</taxon>
        <taxon>Fontibacter</taxon>
    </lineage>
</organism>
<accession>A0ABV6FTX1</accession>
<comment type="cofactor">
    <cofactor evidence="4">
        <name>Mg(2+)</name>
        <dbReference type="ChEBI" id="CHEBI:18420"/>
    </cofactor>
</comment>
<evidence type="ECO:0000256" key="3">
    <source>
        <dbReference type="ARBA" id="ARBA00022842"/>
    </source>
</evidence>